<dbReference type="InterPro" id="IPR036259">
    <property type="entry name" value="MFS_trans_sf"/>
</dbReference>
<gene>
    <name evidence="8" type="ORF">GCM10010430_21070</name>
</gene>
<evidence type="ECO:0000256" key="1">
    <source>
        <dbReference type="ARBA" id="ARBA00004141"/>
    </source>
</evidence>
<keyword evidence="4 7" id="KW-1133">Transmembrane helix</keyword>
<dbReference type="PANTHER" id="PTHR42718:SF9">
    <property type="entry name" value="MAJOR FACILITATOR SUPERFAMILY MULTIDRUG TRANSPORTER MFSC"/>
    <property type="match status" value="1"/>
</dbReference>
<evidence type="ECO:0000256" key="3">
    <source>
        <dbReference type="ARBA" id="ARBA00022692"/>
    </source>
</evidence>
<evidence type="ECO:0000256" key="2">
    <source>
        <dbReference type="ARBA" id="ARBA00022448"/>
    </source>
</evidence>
<feature type="transmembrane region" description="Helical" evidence="7">
    <location>
        <begin position="15"/>
        <end position="36"/>
    </location>
</feature>
<proteinExistence type="predicted"/>
<evidence type="ECO:0000313" key="8">
    <source>
        <dbReference type="EMBL" id="GAA2239559.1"/>
    </source>
</evidence>
<evidence type="ECO:0000256" key="6">
    <source>
        <dbReference type="ARBA" id="ARBA00023251"/>
    </source>
</evidence>
<evidence type="ECO:0000313" key="9">
    <source>
        <dbReference type="Proteomes" id="UP001500305"/>
    </source>
</evidence>
<dbReference type="EMBL" id="BAAATR010000007">
    <property type="protein sequence ID" value="GAA2239559.1"/>
    <property type="molecule type" value="Genomic_DNA"/>
</dbReference>
<keyword evidence="6" id="KW-0046">Antibiotic resistance</keyword>
<comment type="caution">
    <text evidence="8">The sequence shown here is derived from an EMBL/GenBank/DDBJ whole genome shotgun (WGS) entry which is preliminary data.</text>
</comment>
<keyword evidence="3 7" id="KW-0812">Transmembrane</keyword>
<dbReference type="SUPFAM" id="SSF103473">
    <property type="entry name" value="MFS general substrate transporter"/>
    <property type="match status" value="1"/>
</dbReference>
<name>A0ABN3DR66_9ACTN</name>
<reference evidence="8 9" key="1">
    <citation type="journal article" date="2019" name="Int. J. Syst. Evol. Microbiol.">
        <title>The Global Catalogue of Microorganisms (GCM) 10K type strain sequencing project: providing services to taxonomists for standard genome sequencing and annotation.</title>
        <authorList>
            <consortium name="The Broad Institute Genomics Platform"/>
            <consortium name="The Broad Institute Genome Sequencing Center for Infectious Disease"/>
            <person name="Wu L."/>
            <person name="Ma J."/>
        </authorList>
    </citation>
    <scope>NUCLEOTIDE SEQUENCE [LARGE SCALE GENOMIC DNA]</scope>
    <source>
        <strain evidence="8 9">JCM 7356</strain>
    </source>
</reference>
<evidence type="ECO:0008006" key="10">
    <source>
        <dbReference type="Google" id="ProtNLM"/>
    </source>
</evidence>
<sequence length="149" mass="14659">MLLAASLAGRALQRLRPGLVTAAKLAISALGLLVLAGMEQDTPYVGPLLAGLVIFPVGAGFTFSGATVWAVNDAPGHQSGLVGGVMNTAMEIGPPIDLAVLVPIANAHAASLAGFTPGAAAGGFAFAVAAAALAATAVLVLLQRGTNHR</sequence>
<evidence type="ECO:0000256" key="7">
    <source>
        <dbReference type="SAM" id="Phobius"/>
    </source>
</evidence>
<feature type="transmembrane region" description="Helical" evidence="7">
    <location>
        <begin position="119"/>
        <end position="142"/>
    </location>
</feature>
<protein>
    <recommendedName>
        <fullName evidence="10">Major facilitator superfamily (MFS) profile domain-containing protein</fullName>
    </recommendedName>
</protein>
<organism evidence="8 9">
    <name type="scientific">Kitasatospora cystarginea</name>
    <dbReference type="NCBI Taxonomy" id="58350"/>
    <lineage>
        <taxon>Bacteria</taxon>
        <taxon>Bacillati</taxon>
        <taxon>Actinomycetota</taxon>
        <taxon>Actinomycetes</taxon>
        <taxon>Kitasatosporales</taxon>
        <taxon>Streptomycetaceae</taxon>
        <taxon>Kitasatospora</taxon>
    </lineage>
</organism>
<keyword evidence="5 7" id="KW-0472">Membrane</keyword>
<feature type="transmembrane region" description="Helical" evidence="7">
    <location>
        <begin position="48"/>
        <end position="71"/>
    </location>
</feature>
<dbReference type="RefSeq" id="WP_344636021.1">
    <property type="nucleotide sequence ID" value="NZ_BAAATR010000007.1"/>
</dbReference>
<comment type="subcellular location">
    <subcellularLocation>
        <location evidence="1">Membrane</location>
        <topology evidence="1">Multi-pass membrane protein</topology>
    </subcellularLocation>
</comment>
<keyword evidence="9" id="KW-1185">Reference proteome</keyword>
<dbReference type="Proteomes" id="UP001500305">
    <property type="component" value="Unassembled WGS sequence"/>
</dbReference>
<evidence type="ECO:0000256" key="4">
    <source>
        <dbReference type="ARBA" id="ARBA00022989"/>
    </source>
</evidence>
<evidence type="ECO:0000256" key="5">
    <source>
        <dbReference type="ARBA" id="ARBA00023136"/>
    </source>
</evidence>
<accession>A0ABN3DR66</accession>
<keyword evidence="2" id="KW-0813">Transport</keyword>
<dbReference type="Gene3D" id="1.20.1250.20">
    <property type="entry name" value="MFS general substrate transporter like domains"/>
    <property type="match status" value="1"/>
</dbReference>
<dbReference type="PANTHER" id="PTHR42718">
    <property type="entry name" value="MAJOR FACILITATOR SUPERFAMILY MULTIDRUG TRANSPORTER MFSC"/>
    <property type="match status" value="1"/>
</dbReference>